<dbReference type="PROSITE" id="PS51186">
    <property type="entry name" value="GNAT"/>
    <property type="match status" value="1"/>
</dbReference>
<evidence type="ECO:0000259" key="1">
    <source>
        <dbReference type="PROSITE" id="PS51186"/>
    </source>
</evidence>
<dbReference type="Gene3D" id="3.40.630.30">
    <property type="match status" value="1"/>
</dbReference>
<name>A0ABU4RYE2_9GAMM</name>
<dbReference type="GO" id="GO:0016746">
    <property type="term" value="F:acyltransferase activity"/>
    <property type="evidence" value="ECO:0007669"/>
    <property type="project" value="UniProtKB-KW"/>
</dbReference>
<reference evidence="2 3" key="1">
    <citation type="submission" date="2023-11" db="EMBL/GenBank/DDBJ databases">
        <title>Gilvimarinus fulvus sp. nov., isolated from the surface of Kelp.</title>
        <authorList>
            <person name="Sun Y.Y."/>
            <person name="Gong Y."/>
            <person name="Du Z.J."/>
        </authorList>
    </citation>
    <scope>NUCLEOTIDE SEQUENCE [LARGE SCALE GENOMIC DNA]</scope>
    <source>
        <strain evidence="2 3">SDUM040013</strain>
    </source>
</reference>
<dbReference type="CDD" id="cd04301">
    <property type="entry name" value="NAT_SF"/>
    <property type="match status" value="1"/>
</dbReference>
<keyword evidence="2" id="KW-0808">Transferase</keyword>
<dbReference type="Pfam" id="PF00583">
    <property type="entry name" value="Acetyltransf_1"/>
    <property type="match status" value="1"/>
</dbReference>
<dbReference type="InterPro" id="IPR039840">
    <property type="entry name" value="NAA80"/>
</dbReference>
<organism evidence="2 3">
    <name type="scientific">Gilvimarinus gilvus</name>
    <dbReference type="NCBI Taxonomy" id="3058038"/>
    <lineage>
        <taxon>Bacteria</taxon>
        <taxon>Pseudomonadati</taxon>
        <taxon>Pseudomonadota</taxon>
        <taxon>Gammaproteobacteria</taxon>
        <taxon>Cellvibrionales</taxon>
        <taxon>Cellvibrionaceae</taxon>
        <taxon>Gilvimarinus</taxon>
    </lineage>
</organism>
<evidence type="ECO:0000313" key="2">
    <source>
        <dbReference type="EMBL" id="MDX6849261.1"/>
    </source>
</evidence>
<dbReference type="PANTHER" id="PTHR13538:SF4">
    <property type="entry name" value="N-ALPHA-ACETYLTRANSFERASE 80"/>
    <property type="match status" value="1"/>
</dbReference>
<sequence>MILRRDFVVGAASGNFEICELQRRPDFLDKVAAWHYRECLRQGLQTTLEKRKSRLAQHLKYDPKIPQTWLAINENILVGCISLVSYHLQSAANSSSQSEPLWLSNLFVEPEYRRRGVGSELMNTVISYSRELGERELWLIASDQTDYYRSRGWHTVRQVRIAKQPANVMRVSLL</sequence>
<feature type="domain" description="N-acetyltransferase" evidence="1">
    <location>
        <begin position="16"/>
        <end position="174"/>
    </location>
</feature>
<keyword evidence="3" id="KW-1185">Reference proteome</keyword>
<comment type="caution">
    <text evidence="2">The sequence shown here is derived from an EMBL/GenBank/DDBJ whole genome shotgun (WGS) entry which is preliminary data.</text>
</comment>
<gene>
    <name evidence="2" type="ORF">SCD92_07805</name>
</gene>
<evidence type="ECO:0000313" key="3">
    <source>
        <dbReference type="Proteomes" id="UP001273505"/>
    </source>
</evidence>
<dbReference type="InterPro" id="IPR000182">
    <property type="entry name" value="GNAT_dom"/>
</dbReference>
<dbReference type="Proteomes" id="UP001273505">
    <property type="component" value="Unassembled WGS sequence"/>
</dbReference>
<dbReference type="PANTHER" id="PTHR13538">
    <property type="entry name" value="N-ACETYLTRANSFERASE 6"/>
    <property type="match status" value="1"/>
</dbReference>
<dbReference type="SUPFAM" id="SSF55729">
    <property type="entry name" value="Acyl-CoA N-acyltransferases (Nat)"/>
    <property type="match status" value="1"/>
</dbReference>
<keyword evidence="2" id="KW-0012">Acyltransferase</keyword>
<protein>
    <submittedName>
        <fullName evidence="2">GNAT family N-acetyltransferase</fullName>
        <ecNumber evidence="2">2.3.1.-</ecNumber>
    </submittedName>
</protein>
<proteinExistence type="predicted"/>
<dbReference type="EMBL" id="JAXAFO010000010">
    <property type="protein sequence ID" value="MDX6849261.1"/>
    <property type="molecule type" value="Genomic_DNA"/>
</dbReference>
<accession>A0ABU4RYE2</accession>
<dbReference type="InterPro" id="IPR016181">
    <property type="entry name" value="Acyl_CoA_acyltransferase"/>
</dbReference>
<dbReference type="RefSeq" id="WP_302721500.1">
    <property type="nucleotide sequence ID" value="NZ_JAULRU010000319.1"/>
</dbReference>
<dbReference type="EC" id="2.3.1.-" evidence="2"/>